<name>A0A3D4SZI7_9CORY</name>
<gene>
    <name evidence="4" type="ORF">DIW82_06455</name>
</gene>
<dbReference type="InterPro" id="IPR037108">
    <property type="entry name" value="TM1727-like_C_sf"/>
</dbReference>
<dbReference type="Proteomes" id="UP000261739">
    <property type="component" value="Unassembled WGS sequence"/>
</dbReference>
<dbReference type="InterPro" id="IPR018931">
    <property type="entry name" value="DUF2520"/>
</dbReference>
<protein>
    <submittedName>
        <fullName evidence="4">DUF2520 domain-containing protein</fullName>
    </submittedName>
</protein>
<feature type="domain" description="DUF2520" evidence="3">
    <location>
        <begin position="140"/>
        <end position="280"/>
    </location>
</feature>
<feature type="domain" description="Putative oxidoreductase/dehydrogenase Rossmann-like" evidence="2">
    <location>
        <begin position="4"/>
        <end position="123"/>
    </location>
</feature>
<feature type="region of interest" description="Disordered" evidence="1">
    <location>
        <begin position="282"/>
        <end position="307"/>
    </location>
</feature>
<evidence type="ECO:0000259" key="2">
    <source>
        <dbReference type="Pfam" id="PF10727"/>
    </source>
</evidence>
<reference evidence="4 5" key="1">
    <citation type="journal article" date="2018" name="Nat. Biotechnol.">
        <title>A standardized bacterial taxonomy based on genome phylogeny substantially revises the tree of life.</title>
        <authorList>
            <person name="Parks D.H."/>
            <person name="Chuvochina M."/>
            <person name="Waite D.W."/>
            <person name="Rinke C."/>
            <person name="Skarshewski A."/>
            <person name="Chaumeil P.A."/>
            <person name="Hugenholtz P."/>
        </authorList>
    </citation>
    <scope>NUCLEOTIDE SEQUENCE [LARGE SCALE GENOMIC DNA]</scope>
    <source>
        <strain evidence="4">UBA11247</strain>
    </source>
</reference>
<dbReference type="PANTHER" id="PTHR40459:SF1">
    <property type="entry name" value="CONSERVED HYPOTHETICAL ALANINE AND LEUCINE RICH PROTEIN"/>
    <property type="match status" value="1"/>
</dbReference>
<dbReference type="EMBL" id="DQID01000172">
    <property type="protein sequence ID" value="HCT14427.1"/>
    <property type="molecule type" value="Genomic_DNA"/>
</dbReference>
<comment type="caution">
    <text evidence="4">The sequence shown here is derived from an EMBL/GenBank/DDBJ whole genome shotgun (WGS) entry which is preliminary data.</text>
</comment>
<organism evidence="4 5">
    <name type="scientific">Corynebacterium nuruki</name>
    <dbReference type="NCBI Taxonomy" id="1032851"/>
    <lineage>
        <taxon>Bacteria</taxon>
        <taxon>Bacillati</taxon>
        <taxon>Actinomycetota</taxon>
        <taxon>Actinomycetes</taxon>
        <taxon>Mycobacteriales</taxon>
        <taxon>Corynebacteriaceae</taxon>
        <taxon>Corynebacterium</taxon>
    </lineage>
</organism>
<dbReference type="SUPFAM" id="SSF48179">
    <property type="entry name" value="6-phosphogluconate dehydrogenase C-terminal domain-like"/>
    <property type="match status" value="1"/>
</dbReference>
<dbReference type="Pfam" id="PF10728">
    <property type="entry name" value="DUF2520"/>
    <property type="match status" value="1"/>
</dbReference>
<dbReference type="AlphaFoldDB" id="A0A3D4SZI7"/>
<dbReference type="InterPro" id="IPR036291">
    <property type="entry name" value="NAD(P)-bd_dom_sf"/>
</dbReference>
<proteinExistence type="predicted"/>
<dbReference type="InterPro" id="IPR008927">
    <property type="entry name" value="6-PGluconate_DH-like_C_sf"/>
</dbReference>
<feature type="compositionally biased region" description="Basic and acidic residues" evidence="1">
    <location>
        <begin position="289"/>
        <end position="307"/>
    </location>
</feature>
<evidence type="ECO:0000256" key="1">
    <source>
        <dbReference type="SAM" id="MobiDB-lite"/>
    </source>
</evidence>
<evidence type="ECO:0000313" key="5">
    <source>
        <dbReference type="Proteomes" id="UP000261739"/>
    </source>
</evidence>
<dbReference type="InterPro" id="IPR019665">
    <property type="entry name" value="OxRdtase/DH_put_Rossmann_dom"/>
</dbReference>
<dbReference type="SUPFAM" id="SSF51735">
    <property type="entry name" value="NAD(P)-binding Rossmann-fold domains"/>
    <property type="match status" value="1"/>
</dbReference>
<dbReference type="RefSeq" id="WP_273051673.1">
    <property type="nucleotide sequence ID" value="NZ_DAITTW010000003.1"/>
</dbReference>
<dbReference type="Gene3D" id="3.40.50.720">
    <property type="entry name" value="NAD(P)-binding Rossmann-like Domain"/>
    <property type="match status" value="1"/>
</dbReference>
<dbReference type="Gene3D" id="1.10.1040.20">
    <property type="entry name" value="ProC-like, C-terminal domain"/>
    <property type="match status" value="1"/>
</dbReference>
<dbReference type="STRING" id="863239.GCA_000213935_01694"/>
<dbReference type="PANTHER" id="PTHR40459">
    <property type="entry name" value="CONSERVED HYPOTHETICAL ALANINE AND LEUCINE RICH PROTEIN"/>
    <property type="match status" value="1"/>
</dbReference>
<accession>A0A3D4SZI7</accession>
<dbReference type="Pfam" id="PF10727">
    <property type="entry name" value="Rossmann-like"/>
    <property type="match status" value="1"/>
</dbReference>
<sequence length="307" mass="31123">MTDDRQEPRLSVGVISAGAVGTAVAEVLRDAGHLIHGVVARSAASRARAAERLPGIPVVPVAEAAQAALVVIAVPDPQLPQVAAEVAEITRPGQIVAHTAGSVGCAVLQPVTDTGALPLALHPAMTFTGHASDTAHLLGCAWGVTADSDTGAAVADILVDSVGGVPVHVPEEGRTLYHAAMAHGANHVVTLVSEAQRMLDHALAAGGTAPAPVAAESAVLLRRIVPAAVGNALDDRMGALTGPTARDDAATVLRHLAALDALAAAPGEQLATAYREDAERTARAAGSIDVERAVRPDYPDHPADDQR</sequence>
<evidence type="ECO:0000259" key="3">
    <source>
        <dbReference type="Pfam" id="PF10728"/>
    </source>
</evidence>
<evidence type="ECO:0000313" key="4">
    <source>
        <dbReference type="EMBL" id="HCT14427.1"/>
    </source>
</evidence>